<dbReference type="InterPro" id="IPR005801">
    <property type="entry name" value="ADC_synthase"/>
</dbReference>
<dbReference type="NCBIfam" id="TIGR00553">
    <property type="entry name" value="pabB"/>
    <property type="match status" value="1"/>
</dbReference>
<dbReference type="PANTHER" id="PTHR11236">
    <property type="entry name" value="AMINOBENZOATE/ANTHRANILATE SYNTHASE"/>
    <property type="match status" value="1"/>
</dbReference>
<sequence>MGKLKIFKKELNYIEPSVLFNTFYKGKNSIWLDSSLHNKFGRYSIMAFDADTIFKSTGENIEIEYKDGKTNEKGNPILELYKLFEENKAENATQLPFGAGALGYLSYDLAWQIEKLPNLAKKQIDIPDIYFCFYSWAFIYDHLENRLFLTYIDGKVDVDYIFSKLPDKKEFTPAKVYSSKLDSCFNKEEYVKLVKRIKDYIKEGDIYQANLSNRYFCKIFSSPIEVYYRLRELNPAPFSAFLDFGDFHVLSSSPERFILTKDKYIETRPIKGTRKKGSNITENECLKTELLNSVKDRAELLMIIDLERNDLGKICKAGSVKVPQLYTVEEYATVNHLVSTVTGNLCDDIGINEIIKAVFPGGSITGAPKIRAMEIIEELEMYKRNVYTGSIGYISYCGDMDMNIAIRTIVINKNMAFYNVGGGIIWDSVPEDEYYETLYKGQALYKTLGGE</sequence>
<gene>
    <name evidence="5" type="primary">pabB</name>
    <name evidence="5" type="ORF">ACETAC_04685</name>
</gene>
<dbReference type="Gene3D" id="3.60.120.10">
    <property type="entry name" value="Anthranilate synthase"/>
    <property type="match status" value="1"/>
</dbReference>
<keyword evidence="2 5" id="KW-0808">Transferase</keyword>
<proteinExistence type="predicted"/>
<evidence type="ECO:0000256" key="2">
    <source>
        <dbReference type="ARBA" id="ARBA00022679"/>
    </source>
</evidence>
<dbReference type="KEGG" id="aaut:ACETAC_04685"/>
<dbReference type="Proteomes" id="UP000671913">
    <property type="component" value="Chromosome"/>
</dbReference>
<accession>A0A975GB49</accession>
<dbReference type="GO" id="GO:0046820">
    <property type="term" value="F:4-amino-4-deoxychorismate synthase activity"/>
    <property type="evidence" value="ECO:0007669"/>
    <property type="project" value="UniProtKB-EC"/>
</dbReference>
<keyword evidence="6" id="KW-1185">Reference proteome</keyword>
<keyword evidence="5" id="KW-0032">Aminotransferase</keyword>
<dbReference type="InterPro" id="IPR005802">
    <property type="entry name" value="ADC_synth_comp_1"/>
</dbReference>
<dbReference type="RefSeq" id="WP_284680888.1">
    <property type="nucleotide sequence ID" value="NZ_CP060096.1"/>
</dbReference>
<reference evidence="5" key="1">
    <citation type="submission" date="2020-08" db="EMBL/GenBank/DDBJ databases">
        <title>Genomic insights into the carbon and energy metabolism of the first obligate autotrophic acetogenic bacterium Aceticella autotrophica gen. nov., sp. nov.</title>
        <authorList>
            <person name="Toshchakov S.V."/>
            <person name="Elcheninov A.G."/>
            <person name="Kublanov I.V."/>
            <person name="Frolov E.N."/>
            <person name="Lebedinsky A.V."/>
        </authorList>
    </citation>
    <scope>NUCLEOTIDE SEQUENCE</scope>
    <source>
        <strain evidence="5">3443-3Ac</strain>
    </source>
</reference>
<dbReference type="GO" id="GO:0000162">
    <property type="term" value="P:L-tryptophan biosynthetic process"/>
    <property type="evidence" value="ECO:0007669"/>
    <property type="project" value="TreeGrafter"/>
</dbReference>
<evidence type="ECO:0000256" key="1">
    <source>
        <dbReference type="ARBA" id="ARBA00013139"/>
    </source>
</evidence>
<dbReference type="GO" id="GO:0009396">
    <property type="term" value="P:folic acid-containing compound biosynthetic process"/>
    <property type="evidence" value="ECO:0007669"/>
    <property type="project" value="InterPro"/>
</dbReference>
<evidence type="ECO:0000313" key="6">
    <source>
        <dbReference type="Proteomes" id="UP000671913"/>
    </source>
</evidence>
<evidence type="ECO:0000259" key="3">
    <source>
        <dbReference type="Pfam" id="PF00425"/>
    </source>
</evidence>
<dbReference type="PRINTS" id="PR00095">
    <property type="entry name" value="ANTSNTHASEI"/>
</dbReference>
<evidence type="ECO:0000313" key="5">
    <source>
        <dbReference type="EMBL" id="QSZ28149.1"/>
    </source>
</evidence>
<dbReference type="EMBL" id="CP060096">
    <property type="protein sequence ID" value="QSZ28149.1"/>
    <property type="molecule type" value="Genomic_DNA"/>
</dbReference>
<feature type="domain" description="Anthranilate synthase component I N-terminal" evidence="4">
    <location>
        <begin position="15"/>
        <end position="149"/>
    </location>
</feature>
<dbReference type="AlphaFoldDB" id="A0A975GB49"/>
<dbReference type="InterPro" id="IPR019999">
    <property type="entry name" value="Anth_synth_I-like"/>
</dbReference>
<dbReference type="PANTHER" id="PTHR11236:SF9">
    <property type="entry name" value="ANTHRANILATE SYNTHASE COMPONENT 1"/>
    <property type="match status" value="1"/>
</dbReference>
<feature type="domain" description="Chorismate-utilising enzyme C-terminal" evidence="3">
    <location>
        <begin position="187"/>
        <end position="440"/>
    </location>
</feature>
<organism evidence="5 6">
    <name type="scientific">Aceticella autotrophica</name>
    <dbReference type="NCBI Taxonomy" id="2755338"/>
    <lineage>
        <taxon>Bacteria</taxon>
        <taxon>Bacillati</taxon>
        <taxon>Bacillota</taxon>
        <taxon>Clostridia</taxon>
        <taxon>Thermoanaerobacterales</taxon>
        <taxon>Thermoanaerobacteraceae</taxon>
        <taxon>Aceticella</taxon>
    </lineage>
</organism>
<evidence type="ECO:0000259" key="4">
    <source>
        <dbReference type="Pfam" id="PF04715"/>
    </source>
</evidence>
<dbReference type="InterPro" id="IPR015890">
    <property type="entry name" value="Chorismate_C"/>
</dbReference>
<dbReference type="Pfam" id="PF00425">
    <property type="entry name" value="Chorismate_bind"/>
    <property type="match status" value="1"/>
</dbReference>
<dbReference type="EC" id="2.6.1.85" evidence="1"/>
<protein>
    <recommendedName>
        <fullName evidence="1">aminodeoxychorismate synthase</fullName>
        <ecNumber evidence="1">2.6.1.85</ecNumber>
    </recommendedName>
</protein>
<dbReference type="SUPFAM" id="SSF56322">
    <property type="entry name" value="ADC synthase"/>
    <property type="match status" value="1"/>
</dbReference>
<dbReference type="Pfam" id="PF04715">
    <property type="entry name" value="Anth_synt_I_N"/>
    <property type="match status" value="1"/>
</dbReference>
<name>A0A975GB49_9THEO</name>
<dbReference type="InterPro" id="IPR006805">
    <property type="entry name" value="Anth_synth_I_N"/>
</dbReference>